<dbReference type="AlphaFoldDB" id="A0A6A7Y0E6"/>
<feature type="transmembrane region" description="Helical" evidence="6">
    <location>
        <begin position="12"/>
        <end position="33"/>
    </location>
</feature>
<dbReference type="Pfam" id="PF05425">
    <property type="entry name" value="CopD"/>
    <property type="match status" value="1"/>
</dbReference>
<evidence type="ECO:0000256" key="4">
    <source>
        <dbReference type="ARBA" id="ARBA00022989"/>
    </source>
</evidence>
<dbReference type="EMBL" id="VWNA01000001">
    <property type="protein sequence ID" value="MQT12394.1"/>
    <property type="molecule type" value="Genomic_DNA"/>
</dbReference>
<keyword evidence="5 6" id="KW-0472">Membrane</keyword>
<evidence type="ECO:0000256" key="5">
    <source>
        <dbReference type="ARBA" id="ARBA00023136"/>
    </source>
</evidence>
<evidence type="ECO:0000259" key="7">
    <source>
        <dbReference type="Pfam" id="PF05425"/>
    </source>
</evidence>
<dbReference type="NCBIfam" id="NF033808">
    <property type="entry name" value="copper_CopD"/>
    <property type="match status" value="1"/>
</dbReference>
<keyword evidence="2" id="KW-1003">Cell membrane</keyword>
<keyword evidence="3 6" id="KW-0812">Transmembrane</keyword>
<feature type="transmembrane region" description="Helical" evidence="6">
    <location>
        <begin position="94"/>
        <end position="113"/>
    </location>
</feature>
<feature type="transmembrane region" description="Helical" evidence="6">
    <location>
        <begin position="45"/>
        <end position="66"/>
    </location>
</feature>
<evidence type="ECO:0000256" key="3">
    <source>
        <dbReference type="ARBA" id="ARBA00022692"/>
    </source>
</evidence>
<sequence>MMPPDAALILGRFVYDGPAVLLWGAGGFLAVLLPQPLAARIGARLSPAFTVAAVFAVAAALVTLPLRAAMLGDGWADALDPATLRGVLFETDLGLAWLVQEAAALAALGAAFVPERWRTAASALGGGAMLMSLPLVGHAGMQQGGLGLIHRLNDGLHVLAGGFWLGALVPFVPLLARIDDPRDAAAANIALRRFSNIGHAAVTLVILTGVANAALILSGSSIDGASLYQRLLAVKIALVAGMVGLALLNRYVLVPRVSARSGAVAAIRIGSLAEIALGIAVLALVAAFGMMDPAG</sequence>
<comment type="subcellular location">
    <subcellularLocation>
        <location evidence="1">Cell membrane</location>
        <topology evidence="1">Multi-pass membrane protein</topology>
    </subcellularLocation>
</comment>
<evidence type="ECO:0000256" key="2">
    <source>
        <dbReference type="ARBA" id="ARBA00022475"/>
    </source>
</evidence>
<name>A0A6A7Y0E6_9HYPH</name>
<dbReference type="PANTHER" id="PTHR34820">
    <property type="entry name" value="INNER MEMBRANE PROTEIN YEBZ"/>
    <property type="match status" value="1"/>
</dbReference>
<reference evidence="8 9" key="1">
    <citation type="submission" date="2019-09" db="EMBL/GenBank/DDBJ databases">
        <title>Segnochrobactrum spirostomi gen. nov., sp. nov., isolated from the ciliate Spirostomum cf. yagiui and description of a novel family, Segnochrobactraceae fam. nov. within the order Rhizobiales of the class Alphaproteobacteria.</title>
        <authorList>
            <person name="Akter S."/>
            <person name="Shazib S.U.A."/>
            <person name="Shin M.K."/>
        </authorList>
    </citation>
    <scope>NUCLEOTIDE SEQUENCE [LARGE SCALE GENOMIC DNA]</scope>
    <source>
        <strain evidence="8 9">Sp-1</strain>
    </source>
</reference>
<keyword evidence="4 6" id="KW-1133">Transmembrane helix</keyword>
<gene>
    <name evidence="8" type="primary">copD</name>
    <name evidence="8" type="ORF">F0357_06885</name>
</gene>
<dbReference type="Proteomes" id="UP000332515">
    <property type="component" value="Unassembled WGS sequence"/>
</dbReference>
<feature type="transmembrane region" description="Helical" evidence="6">
    <location>
        <begin position="231"/>
        <end position="253"/>
    </location>
</feature>
<dbReference type="InterPro" id="IPR032694">
    <property type="entry name" value="CopC/D"/>
</dbReference>
<dbReference type="PANTHER" id="PTHR34820:SF4">
    <property type="entry name" value="INNER MEMBRANE PROTEIN YEBZ"/>
    <property type="match status" value="1"/>
</dbReference>
<dbReference type="InterPro" id="IPR008457">
    <property type="entry name" value="Cu-R_CopD_dom"/>
</dbReference>
<proteinExistence type="predicted"/>
<comment type="caution">
    <text evidence="8">The sequence shown here is derived from an EMBL/GenBank/DDBJ whole genome shotgun (WGS) entry which is preliminary data.</text>
</comment>
<feature type="transmembrane region" description="Helical" evidence="6">
    <location>
        <begin position="120"/>
        <end position="136"/>
    </location>
</feature>
<evidence type="ECO:0000256" key="1">
    <source>
        <dbReference type="ARBA" id="ARBA00004651"/>
    </source>
</evidence>
<dbReference type="GO" id="GO:0006825">
    <property type="term" value="P:copper ion transport"/>
    <property type="evidence" value="ECO:0007669"/>
    <property type="project" value="InterPro"/>
</dbReference>
<evidence type="ECO:0000313" key="8">
    <source>
        <dbReference type="EMBL" id="MQT12394.1"/>
    </source>
</evidence>
<dbReference type="InterPro" id="IPR047689">
    <property type="entry name" value="CopD"/>
</dbReference>
<feature type="transmembrane region" description="Helical" evidence="6">
    <location>
        <begin position="156"/>
        <end position="176"/>
    </location>
</feature>
<evidence type="ECO:0000256" key="6">
    <source>
        <dbReference type="SAM" id="Phobius"/>
    </source>
</evidence>
<evidence type="ECO:0000313" key="9">
    <source>
        <dbReference type="Proteomes" id="UP000332515"/>
    </source>
</evidence>
<dbReference type="GO" id="GO:0005886">
    <property type="term" value="C:plasma membrane"/>
    <property type="evidence" value="ECO:0007669"/>
    <property type="project" value="UniProtKB-SubCell"/>
</dbReference>
<feature type="transmembrane region" description="Helical" evidence="6">
    <location>
        <begin position="265"/>
        <end position="291"/>
    </location>
</feature>
<keyword evidence="9" id="KW-1185">Reference proteome</keyword>
<protein>
    <submittedName>
        <fullName evidence="8">Copper homeostasis membrane protein CopD</fullName>
    </submittedName>
</protein>
<accession>A0A6A7Y0E6</accession>
<organism evidence="8 9">
    <name type="scientific">Segnochrobactrum spirostomi</name>
    <dbReference type="NCBI Taxonomy" id="2608987"/>
    <lineage>
        <taxon>Bacteria</taxon>
        <taxon>Pseudomonadati</taxon>
        <taxon>Pseudomonadota</taxon>
        <taxon>Alphaproteobacteria</taxon>
        <taxon>Hyphomicrobiales</taxon>
        <taxon>Segnochrobactraceae</taxon>
        <taxon>Segnochrobactrum</taxon>
    </lineage>
</organism>
<feature type="transmembrane region" description="Helical" evidence="6">
    <location>
        <begin position="197"/>
        <end position="219"/>
    </location>
</feature>
<feature type="domain" description="Copper resistance protein D" evidence="7">
    <location>
        <begin position="190"/>
        <end position="287"/>
    </location>
</feature>